<dbReference type="GeneID" id="41957639"/>
<feature type="domain" description="Heterokaryon incompatibility" evidence="2">
    <location>
        <begin position="23"/>
        <end position="110"/>
    </location>
</feature>
<feature type="region of interest" description="Disordered" evidence="1">
    <location>
        <begin position="741"/>
        <end position="776"/>
    </location>
</feature>
<gene>
    <name evidence="5" type="ORF">PgNI_02667</name>
</gene>
<feature type="region of interest" description="Disordered" evidence="1">
    <location>
        <begin position="798"/>
        <end position="842"/>
    </location>
</feature>
<dbReference type="KEGG" id="pgri:PgNI_02667"/>
<organism evidence="4 5">
    <name type="scientific">Pyricularia grisea</name>
    <name type="common">Crabgrass-specific blast fungus</name>
    <name type="synonym">Magnaporthe grisea</name>
    <dbReference type="NCBI Taxonomy" id="148305"/>
    <lineage>
        <taxon>Eukaryota</taxon>
        <taxon>Fungi</taxon>
        <taxon>Dikarya</taxon>
        <taxon>Ascomycota</taxon>
        <taxon>Pezizomycotina</taxon>
        <taxon>Sordariomycetes</taxon>
        <taxon>Sordariomycetidae</taxon>
        <taxon>Magnaporthales</taxon>
        <taxon>Pyriculariaceae</taxon>
        <taxon>Pyricularia</taxon>
    </lineage>
</organism>
<feature type="compositionally biased region" description="Polar residues" evidence="1">
    <location>
        <begin position="756"/>
        <end position="766"/>
    </location>
</feature>
<feature type="domain" description="DUF8212" evidence="3">
    <location>
        <begin position="226"/>
        <end position="261"/>
    </location>
</feature>
<evidence type="ECO:0000313" key="5">
    <source>
        <dbReference type="RefSeq" id="XP_030984229.1"/>
    </source>
</evidence>
<evidence type="ECO:0000313" key="4">
    <source>
        <dbReference type="Proteomes" id="UP000515153"/>
    </source>
</evidence>
<dbReference type="Pfam" id="PF06985">
    <property type="entry name" value="HET"/>
    <property type="match status" value="1"/>
</dbReference>
<feature type="region of interest" description="Disordered" evidence="1">
    <location>
        <begin position="649"/>
        <end position="723"/>
    </location>
</feature>
<evidence type="ECO:0000256" key="1">
    <source>
        <dbReference type="SAM" id="MobiDB-lite"/>
    </source>
</evidence>
<feature type="compositionally biased region" description="Basic and acidic residues" evidence="1">
    <location>
        <begin position="703"/>
        <end position="715"/>
    </location>
</feature>
<reference evidence="5" key="2">
    <citation type="submission" date="2019-10" db="EMBL/GenBank/DDBJ databases">
        <authorList>
            <consortium name="NCBI Genome Project"/>
        </authorList>
    </citation>
    <scope>NUCLEOTIDE SEQUENCE</scope>
    <source>
        <strain evidence="5">NI907</strain>
    </source>
</reference>
<dbReference type="Pfam" id="PF26640">
    <property type="entry name" value="DUF8212"/>
    <property type="match status" value="1"/>
</dbReference>
<keyword evidence="4" id="KW-1185">Reference proteome</keyword>
<reference evidence="5" key="3">
    <citation type="submission" date="2025-08" db="UniProtKB">
        <authorList>
            <consortium name="RefSeq"/>
        </authorList>
    </citation>
    <scope>IDENTIFICATION</scope>
    <source>
        <strain evidence="5">NI907</strain>
    </source>
</reference>
<evidence type="ECO:0000259" key="3">
    <source>
        <dbReference type="Pfam" id="PF26640"/>
    </source>
</evidence>
<evidence type="ECO:0008006" key="6">
    <source>
        <dbReference type="Google" id="ProtNLM"/>
    </source>
</evidence>
<dbReference type="PANTHER" id="PTHR10622">
    <property type="entry name" value="HET DOMAIN-CONTAINING PROTEIN"/>
    <property type="match status" value="1"/>
</dbReference>
<dbReference type="OrthoDB" id="20872at2759"/>
<feature type="region of interest" description="Disordered" evidence="1">
    <location>
        <begin position="571"/>
        <end position="631"/>
    </location>
</feature>
<dbReference type="InterPro" id="IPR058525">
    <property type="entry name" value="DUF8212"/>
</dbReference>
<dbReference type="AlphaFoldDB" id="A0A6P8BAZ8"/>
<protein>
    <recommendedName>
        <fullName evidence="6">Heterokaryon incompatibility domain-containing protein</fullName>
    </recommendedName>
</protein>
<sequence>MWLINAKTLRVEQFDDPSTVPQYVILSHTWEDDEVSFQDVQNLDLAKRKKGFSKIGGVCTLAIESGVDFAWVDTCCIDKTDSVELGEAINSMYRWYAQATVCIVYLSDLPATVTASAMAAEQLHTCKWFTRGWTLQELIAPRIVKFYNSAWHFVGSKSDHFASAIASFTNIAKDVLLHNKEPSDFTVAQRMSWACGRKTKRPEDRAYSLLGLFDISLPPVYGEQDKAFQRLQEEVIRTNPDMSILAWHPVSPGPSRLRLFALSPDEFQPRNCPRRLRWGHTTVTNMGLKVHKASLICVQAPIHPKMVESLIAEQSQRSSQAPDAIIPFPFRQDVPECDNIVLYALVVGQFQDGNTCAIFLRKTGPGFFQREMALPLATIPKNFRHPLSNLRYPWDAPDKVVIYTTPQQHSIQHVHRAIHFPLSYNFRCKFSLKGEQAEIQPNRTDWDPNTRVLFRPENADSLHVVPLEVYIDGETVKLVGLVNWYIPPRIDLVSRDKHPDIFNYLVSIPGDQRRRWIDLSTFIGSSRLRPMGEDIVVVVRGKRHRIGVYLKPEGSKPKMYTAGFSVKSIPSWDQGDDTAVETGDESLDEMEDNQDRETPDAWGTDSNDSDEVHAKQRRSLIRSKDKSHPTGIEFLDADMRDASQVDIPHAPYLEDGGSPSFQSSFPPRHLATMMPSGIEISDGAASSGSTRQRHRMSSASVSKPRESRREARDPKTIANDEMPGYIRAKPVVASCEIESPGLPLSSVPQAEPVSVVSPSKPHTNMQEGRESKKRLMRERSDYLSGLEKKRYLRQVRARKEAEPAQILPASPRVDLLDSPPSPRYSPVPSQPDKPSLQQMNLE</sequence>
<dbReference type="PANTHER" id="PTHR10622:SF12">
    <property type="entry name" value="HET DOMAIN-CONTAINING PROTEIN"/>
    <property type="match status" value="1"/>
</dbReference>
<reference evidence="5" key="1">
    <citation type="journal article" date="2019" name="Mol. Biol. Evol.">
        <title>Blast fungal genomes show frequent chromosomal changes, gene gains and losses, and effector gene turnover.</title>
        <authorList>
            <person name="Gomez Luciano L.B."/>
            <person name="Jason Tsai I."/>
            <person name="Chuma I."/>
            <person name="Tosa Y."/>
            <person name="Chen Y.H."/>
            <person name="Li J.Y."/>
            <person name="Li M.Y."/>
            <person name="Jade Lu M.Y."/>
            <person name="Nakayashiki H."/>
            <person name="Li W.H."/>
        </authorList>
    </citation>
    <scope>NUCLEOTIDE SEQUENCE</scope>
    <source>
        <strain evidence="5">NI907</strain>
    </source>
</reference>
<accession>A0A6P8BAZ8</accession>
<dbReference type="RefSeq" id="XP_030984229.1">
    <property type="nucleotide sequence ID" value="XM_031122728.1"/>
</dbReference>
<evidence type="ECO:0000259" key="2">
    <source>
        <dbReference type="Pfam" id="PF06985"/>
    </source>
</evidence>
<dbReference type="Proteomes" id="UP000515153">
    <property type="component" value="Unplaced"/>
</dbReference>
<feature type="compositionally biased region" description="Low complexity" evidence="1">
    <location>
        <begin position="658"/>
        <end position="667"/>
    </location>
</feature>
<dbReference type="InterPro" id="IPR010730">
    <property type="entry name" value="HET"/>
</dbReference>
<name>A0A6P8BAZ8_PYRGI</name>
<feature type="compositionally biased region" description="Acidic residues" evidence="1">
    <location>
        <begin position="574"/>
        <end position="592"/>
    </location>
</feature>
<feature type="compositionally biased region" description="Pro residues" evidence="1">
    <location>
        <begin position="819"/>
        <end position="831"/>
    </location>
</feature>
<proteinExistence type="predicted"/>